<accession>A0A841L2Y7</accession>
<evidence type="ECO:0008006" key="3">
    <source>
        <dbReference type="Google" id="ProtNLM"/>
    </source>
</evidence>
<dbReference type="AlphaFoldDB" id="A0A841L2Y7"/>
<name>A0A841L2Y7_9SPHN</name>
<evidence type="ECO:0000313" key="1">
    <source>
        <dbReference type="EMBL" id="MBB6227199.1"/>
    </source>
</evidence>
<gene>
    <name evidence="1" type="ORF">FHS79_001363</name>
</gene>
<sequence length="226" mass="23910">MAIALCAAAPAQAAKVPPKPKLVLETPITPFKSPMTDDSTNFSFTVPGAASARAQTVERAFRFTPSGQSDNRKALSVGVATRVNTPALDRSRTLAAAEPILVNNRAYNVDVSIAWKGFAINTGYSHAEPAERAAPLASIRDSVDLGLSFGGANWRTSLQGTAEERIDLGFSPVDRRYSVALGGAYMVAPRLSVTGGVRYKLAPEAPTPLESNRADQSVYVGTNIAF</sequence>
<reference evidence="1 2" key="1">
    <citation type="submission" date="2020-08" db="EMBL/GenBank/DDBJ databases">
        <title>Genomic Encyclopedia of Type Strains, Phase IV (KMG-IV): sequencing the most valuable type-strain genomes for metagenomic binning, comparative biology and taxonomic classification.</title>
        <authorList>
            <person name="Goeker M."/>
        </authorList>
    </citation>
    <scope>NUCLEOTIDE SEQUENCE [LARGE SCALE GENOMIC DNA]</scope>
    <source>
        <strain evidence="1 2">DSM 102189</strain>
    </source>
</reference>
<organism evidence="1 2">
    <name type="scientific">Polymorphobacter multimanifer</name>
    <dbReference type="NCBI Taxonomy" id="1070431"/>
    <lineage>
        <taxon>Bacteria</taxon>
        <taxon>Pseudomonadati</taxon>
        <taxon>Pseudomonadota</taxon>
        <taxon>Alphaproteobacteria</taxon>
        <taxon>Sphingomonadales</taxon>
        <taxon>Sphingosinicellaceae</taxon>
        <taxon>Polymorphobacter</taxon>
    </lineage>
</organism>
<dbReference type="RefSeq" id="WP_184197300.1">
    <property type="nucleotide sequence ID" value="NZ_JACIIV010000008.1"/>
</dbReference>
<dbReference type="EMBL" id="JACIIV010000008">
    <property type="protein sequence ID" value="MBB6227199.1"/>
    <property type="molecule type" value="Genomic_DNA"/>
</dbReference>
<dbReference type="SUPFAM" id="SSF56935">
    <property type="entry name" value="Porins"/>
    <property type="match status" value="1"/>
</dbReference>
<comment type="caution">
    <text evidence="1">The sequence shown here is derived from an EMBL/GenBank/DDBJ whole genome shotgun (WGS) entry which is preliminary data.</text>
</comment>
<keyword evidence="2" id="KW-1185">Reference proteome</keyword>
<protein>
    <recommendedName>
        <fullName evidence="3">Porin</fullName>
    </recommendedName>
</protein>
<proteinExistence type="predicted"/>
<evidence type="ECO:0000313" key="2">
    <source>
        <dbReference type="Proteomes" id="UP000538147"/>
    </source>
</evidence>
<dbReference type="Proteomes" id="UP000538147">
    <property type="component" value="Unassembled WGS sequence"/>
</dbReference>